<dbReference type="STRING" id="1265309.K529_004895"/>
<accession>A0A1B1A0R8</accession>
<evidence type="ECO:0008006" key="4">
    <source>
        <dbReference type="Google" id="ProtNLM"/>
    </source>
</evidence>
<dbReference type="OrthoDB" id="8686772at2"/>
<evidence type="ECO:0000313" key="3">
    <source>
        <dbReference type="Proteomes" id="UP000013243"/>
    </source>
</evidence>
<dbReference type="Proteomes" id="UP000013243">
    <property type="component" value="Chromosome"/>
</dbReference>
<feature type="chain" id="PRO_5008518283" description="DUF4157 domain-containing protein" evidence="1">
    <location>
        <begin position="19"/>
        <end position="232"/>
    </location>
</feature>
<name>A0A1B1A0R8_9RHOB</name>
<evidence type="ECO:0000256" key="1">
    <source>
        <dbReference type="SAM" id="SignalP"/>
    </source>
</evidence>
<reference evidence="2 3" key="1">
    <citation type="journal article" date="2016" name="ISME J.">
        <title>Global occurrence and heterogeneity of the Roseobacter-clade species Ruegeria mobilis.</title>
        <authorList>
            <person name="Sonnenschein E."/>
            <person name="Gram L."/>
        </authorList>
    </citation>
    <scope>NUCLEOTIDE SEQUENCE [LARGE SCALE GENOMIC DNA]</scope>
    <source>
        <strain evidence="2 3">F1926</strain>
    </source>
</reference>
<gene>
    <name evidence="2" type="ORF">K529_004895</name>
</gene>
<sequence>MIQTGALACVLLALTFLAACGRSPTEREQMFLGTIHGDSLDYSRMRLVEGAPLRAVTFRRPQRPRVTCRERIVPPRPAGEMVTASPAALALFNRIFFTRDWFLPDYTPEYPDALHLVEAMLLAHEATHVWQWQNRKLTGYTPLKALREHSTSPDPYLFDVNGPADFLAYGYEQQGTIVEEYVCCRALAPKAARTRRLHDMLAKVMPVSDLPQSREQDVYLPWKDATVKGICD</sequence>
<proteinExistence type="predicted"/>
<organism evidence="2 3">
    <name type="scientific">Tritonibacter mobilis F1926</name>
    <dbReference type="NCBI Taxonomy" id="1265309"/>
    <lineage>
        <taxon>Bacteria</taxon>
        <taxon>Pseudomonadati</taxon>
        <taxon>Pseudomonadota</taxon>
        <taxon>Alphaproteobacteria</taxon>
        <taxon>Rhodobacterales</taxon>
        <taxon>Paracoccaceae</taxon>
        <taxon>Tritonibacter</taxon>
    </lineage>
</organism>
<dbReference type="EMBL" id="CP015230">
    <property type="protein sequence ID" value="ANP40098.1"/>
    <property type="molecule type" value="Genomic_DNA"/>
</dbReference>
<evidence type="ECO:0000313" key="2">
    <source>
        <dbReference type="EMBL" id="ANP40098.1"/>
    </source>
</evidence>
<feature type="signal peptide" evidence="1">
    <location>
        <begin position="1"/>
        <end position="18"/>
    </location>
</feature>
<keyword evidence="1" id="KW-0732">Signal</keyword>
<dbReference type="AlphaFoldDB" id="A0A1B1A0R8"/>
<dbReference type="KEGG" id="rmb:K529_004895"/>
<protein>
    <recommendedName>
        <fullName evidence="4">DUF4157 domain-containing protein</fullName>
    </recommendedName>
</protein>